<protein>
    <submittedName>
        <fullName evidence="2">Uncharacterized protein</fullName>
    </submittedName>
</protein>
<gene>
    <name evidence="2" type="ORF">HDA36_000155</name>
</gene>
<feature type="signal peptide" evidence="1">
    <location>
        <begin position="1"/>
        <end position="27"/>
    </location>
</feature>
<evidence type="ECO:0000313" key="2">
    <source>
        <dbReference type="EMBL" id="MBB5430071.1"/>
    </source>
</evidence>
<organism evidence="2 3">
    <name type="scientific">Nocardiopsis composta</name>
    <dbReference type="NCBI Taxonomy" id="157465"/>
    <lineage>
        <taxon>Bacteria</taxon>
        <taxon>Bacillati</taxon>
        <taxon>Actinomycetota</taxon>
        <taxon>Actinomycetes</taxon>
        <taxon>Streptosporangiales</taxon>
        <taxon>Nocardiopsidaceae</taxon>
        <taxon>Nocardiopsis</taxon>
    </lineage>
</organism>
<accession>A0A7W8QIC3</accession>
<dbReference type="RefSeq" id="WP_184387670.1">
    <property type="nucleotide sequence ID" value="NZ_BAAAJD010000107.1"/>
</dbReference>
<dbReference type="EMBL" id="JACHDB010000001">
    <property type="protein sequence ID" value="MBB5430071.1"/>
    <property type="molecule type" value="Genomic_DNA"/>
</dbReference>
<sequence length="174" mass="18482">MGRVVRNWGIVLALLAGVLSATAPASAGASAGAVPLSHPEGGTLDGFAIHHVPSAAGEEVFDTDYEWGGVSFTARLWERQVDGGHRVDMQVLVMRGEALGSVAALRSFLAEYHERDAEAWELTEFDHDGAPGFLGEREAFWLQEPGVAVEVRDSSGVLGQDELVTTALGVQPED</sequence>
<proteinExistence type="predicted"/>
<evidence type="ECO:0000256" key="1">
    <source>
        <dbReference type="SAM" id="SignalP"/>
    </source>
</evidence>
<evidence type="ECO:0000313" key="3">
    <source>
        <dbReference type="Proteomes" id="UP000572635"/>
    </source>
</evidence>
<reference evidence="2 3" key="1">
    <citation type="submission" date="2020-08" db="EMBL/GenBank/DDBJ databases">
        <title>Sequencing the genomes of 1000 actinobacteria strains.</title>
        <authorList>
            <person name="Klenk H.-P."/>
        </authorList>
    </citation>
    <scope>NUCLEOTIDE SEQUENCE [LARGE SCALE GENOMIC DNA]</scope>
    <source>
        <strain evidence="2 3">DSM 44551</strain>
    </source>
</reference>
<keyword evidence="3" id="KW-1185">Reference proteome</keyword>
<dbReference type="AlphaFoldDB" id="A0A7W8QIC3"/>
<comment type="caution">
    <text evidence="2">The sequence shown here is derived from an EMBL/GenBank/DDBJ whole genome shotgun (WGS) entry which is preliminary data.</text>
</comment>
<feature type="chain" id="PRO_5038777530" evidence="1">
    <location>
        <begin position="28"/>
        <end position="174"/>
    </location>
</feature>
<name>A0A7W8QIC3_9ACTN</name>
<keyword evidence="1" id="KW-0732">Signal</keyword>
<dbReference type="Proteomes" id="UP000572635">
    <property type="component" value="Unassembled WGS sequence"/>
</dbReference>